<feature type="active site" description="Proton acceptor" evidence="5">
    <location>
        <position position="68"/>
    </location>
</feature>
<evidence type="ECO:0000256" key="5">
    <source>
        <dbReference type="HAMAP-Rule" id="MF_00528"/>
    </source>
</evidence>
<dbReference type="PANTHER" id="PTHR43213">
    <property type="entry name" value="BIFUNCTIONAL DTTP/UTP PYROPHOSPHATASE/METHYLTRANSFERASE PROTEIN-RELATED"/>
    <property type="match status" value="1"/>
</dbReference>
<evidence type="ECO:0000313" key="7">
    <source>
        <dbReference type="Proteomes" id="UP001595533"/>
    </source>
</evidence>
<dbReference type="PANTHER" id="PTHR43213:SF10">
    <property type="entry name" value="7-METHYL-GTP PYROPHOSPHATASE"/>
    <property type="match status" value="1"/>
</dbReference>
<comment type="catalytic activity">
    <reaction evidence="5">
        <text>N(7)-methyl-GTP + H2O = N(7)-methyl-GMP + diphosphate + H(+)</text>
        <dbReference type="Rhea" id="RHEA:58744"/>
        <dbReference type="ChEBI" id="CHEBI:15377"/>
        <dbReference type="ChEBI" id="CHEBI:15378"/>
        <dbReference type="ChEBI" id="CHEBI:33019"/>
        <dbReference type="ChEBI" id="CHEBI:58285"/>
        <dbReference type="ChEBI" id="CHEBI:87133"/>
    </reaction>
</comment>
<comment type="similarity">
    <text evidence="5">Belongs to the Maf family. YceF subfamily.</text>
</comment>
<comment type="function">
    <text evidence="5">Nucleoside triphosphate pyrophosphatase that hydrolyzes 7-methyl-GTP (m(7)GTP). May have a dual role in cell division arrest and in preventing the incorporation of modified nucleotides into cellular nucleic acids.</text>
</comment>
<keyword evidence="2 5" id="KW-0963">Cytoplasm</keyword>
<protein>
    <recommendedName>
        <fullName evidence="5">7-methyl-GTP pyrophosphatase</fullName>
        <shortName evidence="5">m(7)GTP pyrophosphatase</shortName>
        <ecNumber evidence="5">3.6.1.-</ecNumber>
    </recommendedName>
</protein>
<evidence type="ECO:0000256" key="3">
    <source>
        <dbReference type="ARBA" id="ARBA00022801"/>
    </source>
</evidence>
<dbReference type="SUPFAM" id="SSF52972">
    <property type="entry name" value="ITPase-like"/>
    <property type="match status" value="1"/>
</dbReference>
<comment type="caution">
    <text evidence="6">The sequence shown here is derived from an EMBL/GenBank/DDBJ whole genome shotgun (WGS) entry which is preliminary data.</text>
</comment>
<dbReference type="Gene3D" id="3.90.950.10">
    <property type="match status" value="1"/>
</dbReference>
<dbReference type="InterPro" id="IPR003697">
    <property type="entry name" value="Maf-like"/>
</dbReference>
<keyword evidence="3 5" id="KW-0378">Hydrolase</keyword>
<accession>A0ABV7J8L6</accession>
<feature type="site" description="Important for substrate specificity" evidence="5">
    <location>
        <position position="11"/>
    </location>
</feature>
<evidence type="ECO:0000256" key="1">
    <source>
        <dbReference type="ARBA" id="ARBA00004496"/>
    </source>
</evidence>
<dbReference type="RefSeq" id="WP_077411294.1">
    <property type="nucleotide sequence ID" value="NZ_JBHRTS010000004.1"/>
</dbReference>
<evidence type="ECO:0000256" key="4">
    <source>
        <dbReference type="ARBA" id="ARBA00023080"/>
    </source>
</evidence>
<gene>
    <name evidence="6" type="ORF">ACFODZ_09445</name>
</gene>
<keyword evidence="4 5" id="KW-0546">Nucleotide metabolism</keyword>
<comment type="caution">
    <text evidence="5">Lacks conserved residue(s) required for the propagation of feature annotation.</text>
</comment>
<dbReference type="Pfam" id="PF02545">
    <property type="entry name" value="Maf"/>
    <property type="match status" value="1"/>
</dbReference>
<dbReference type="GO" id="GO:0016787">
    <property type="term" value="F:hydrolase activity"/>
    <property type="evidence" value="ECO:0007669"/>
    <property type="project" value="UniProtKB-KW"/>
</dbReference>
<organism evidence="6 7">
    <name type="scientific">Marinicella sediminis</name>
    <dbReference type="NCBI Taxonomy" id="1792834"/>
    <lineage>
        <taxon>Bacteria</taxon>
        <taxon>Pseudomonadati</taxon>
        <taxon>Pseudomonadota</taxon>
        <taxon>Gammaproteobacteria</taxon>
        <taxon>Lysobacterales</taxon>
        <taxon>Marinicellaceae</taxon>
        <taxon>Marinicella</taxon>
    </lineage>
</organism>
<comment type="subcellular location">
    <subcellularLocation>
        <location evidence="1 5">Cytoplasm</location>
    </subcellularLocation>
</comment>
<dbReference type="HAMAP" id="MF_00528">
    <property type="entry name" value="Maf"/>
    <property type="match status" value="1"/>
</dbReference>
<comment type="cofactor">
    <cofactor evidence="5">
        <name>a divalent metal cation</name>
        <dbReference type="ChEBI" id="CHEBI:60240"/>
    </cofactor>
</comment>
<proteinExistence type="inferred from homology"/>
<dbReference type="PIRSF" id="PIRSF006305">
    <property type="entry name" value="Maf"/>
    <property type="match status" value="1"/>
</dbReference>
<dbReference type="EMBL" id="JBHRTS010000004">
    <property type="protein sequence ID" value="MFC3194464.1"/>
    <property type="molecule type" value="Genomic_DNA"/>
</dbReference>
<reference evidence="7" key="1">
    <citation type="journal article" date="2019" name="Int. J. Syst. Evol. Microbiol.">
        <title>The Global Catalogue of Microorganisms (GCM) 10K type strain sequencing project: providing services to taxonomists for standard genome sequencing and annotation.</title>
        <authorList>
            <consortium name="The Broad Institute Genomics Platform"/>
            <consortium name="The Broad Institute Genome Sequencing Center for Infectious Disease"/>
            <person name="Wu L."/>
            <person name="Ma J."/>
        </authorList>
    </citation>
    <scope>NUCLEOTIDE SEQUENCE [LARGE SCALE GENOMIC DNA]</scope>
    <source>
        <strain evidence="7">KCTC 42953</strain>
    </source>
</reference>
<dbReference type="NCBIfam" id="TIGR00172">
    <property type="entry name" value="maf"/>
    <property type="match status" value="1"/>
</dbReference>
<name>A0ABV7J8L6_9GAMM</name>
<keyword evidence="7" id="KW-1185">Reference proteome</keyword>
<dbReference type="EC" id="3.6.1.-" evidence="5"/>
<sequence length="190" mass="21076">MTLILASGSRYRQQQLTQLGLEFMAISPDVDERVLCGESPEQLATRLARSKANAIKTKHPEALVIGSDQVCACDGEIFGKPHTVERACQMLLGFSNKKVTFYTAMCVATADNQWLEYLDQTRVDFRQLTHAEVERYVVADQPLDCAGGFKVECKGLTLFKAVHTTDPSALMGLPLIQLCEWLRQAGLNIP</sequence>
<dbReference type="CDD" id="cd00555">
    <property type="entry name" value="Maf"/>
    <property type="match status" value="1"/>
</dbReference>
<feature type="site" description="Important for substrate specificity" evidence="5">
    <location>
        <position position="69"/>
    </location>
</feature>
<evidence type="ECO:0000256" key="2">
    <source>
        <dbReference type="ARBA" id="ARBA00022490"/>
    </source>
</evidence>
<evidence type="ECO:0000313" key="6">
    <source>
        <dbReference type="EMBL" id="MFC3194464.1"/>
    </source>
</evidence>
<feature type="site" description="Important for substrate specificity" evidence="5">
    <location>
        <position position="152"/>
    </location>
</feature>
<dbReference type="Proteomes" id="UP001595533">
    <property type="component" value="Unassembled WGS sequence"/>
</dbReference>
<dbReference type="InterPro" id="IPR029001">
    <property type="entry name" value="ITPase-like_fam"/>
</dbReference>